<accession>A0A5J9UDT5</accession>
<dbReference type="Proteomes" id="UP000324897">
    <property type="component" value="Unassembled WGS sequence"/>
</dbReference>
<organism evidence="2 3">
    <name type="scientific">Eragrostis curvula</name>
    <name type="common">weeping love grass</name>
    <dbReference type="NCBI Taxonomy" id="38414"/>
    <lineage>
        <taxon>Eukaryota</taxon>
        <taxon>Viridiplantae</taxon>
        <taxon>Streptophyta</taxon>
        <taxon>Embryophyta</taxon>
        <taxon>Tracheophyta</taxon>
        <taxon>Spermatophyta</taxon>
        <taxon>Magnoliopsida</taxon>
        <taxon>Liliopsida</taxon>
        <taxon>Poales</taxon>
        <taxon>Poaceae</taxon>
        <taxon>PACMAD clade</taxon>
        <taxon>Chloridoideae</taxon>
        <taxon>Eragrostideae</taxon>
        <taxon>Eragrostidinae</taxon>
        <taxon>Eragrostis</taxon>
    </lineage>
</organism>
<dbReference type="Pfam" id="PF05056">
    <property type="entry name" value="DUF674"/>
    <property type="match status" value="2"/>
</dbReference>
<name>A0A5J9UDT5_9POAL</name>
<proteinExistence type="predicted"/>
<dbReference type="AlphaFoldDB" id="A0A5J9UDT5"/>
<dbReference type="InterPro" id="IPR007750">
    <property type="entry name" value="DUF674"/>
</dbReference>
<dbReference type="PANTHER" id="PTHR33103:SF19">
    <property type="entry name" value="OS09G0544700 PROTEIN"/>
    <property type="match status" value="1"/>
</dbReference>
<feature type="region of interest" description="Disordered" evidence="1">
    <location>
        <begin position="119"/>
        <end position="144"/>
    </location>
</feature>
<evidence type="ECO:0000313" key="2">
    <source>
        <dbReference type="EMBL" id="TVU21863.1"/>
    </source>
</evidence>
<gene>
    <name evidence="2" type="ORF">EJB05_31533</name>
</gene>
<evidence type="ECO:0000313" key="3">
    <source>
        <dbReference type="Proteomes" id="UP000324897"/>
    </source>
</evidence>
<dbReference type="PANTHER" id="PTHR33103">
    <property type="entry name" value="OS01G0153900 PROTEIN"/>
    <property type="match status" value="1"/>
</dbReference>
<dbReference type="OrthoDB" id="694385at2759"/>
<comment type="caution">
    <text evidence="2">The sequence shown here is derived from an EMBL/GenBank/DDBJ whole genome shotgun (WGS) entry which is preliminary data.</text>
</comment>
<dbReference type="Gramene" id="TVU21863">
    <property type="protein sequence ID" value="TVU21863"/>
    <property type="gene ID" value="EJB05_31533"/>
</dbReference>
<sequence length="234" mass="25352">MKLLIDTASQRILFAEAGKDVVDFLFGVLATPVGAVASLLLAEGADALMVGNVYASAEKMDAAFMQGADARDALVVNTTGSFPTAIATAVPEGTVTCPCTLPSPRTSIRWATRTLRPVTRPASRCHRRRPPTPPAPACRGRRCTGATPATHWARSRGARGSSRAWRRTRYTSISSLELLKKLGVKDLDAIVQRTVSIGRKECLEILKMSFRSKAVLTDVFLAARKRARTEEDKN</sequence>
<keyword evidence="3" id="KW-1185">Reference proteome</keyword>
<reference evidence="2 3" key="1">
    <citation type="journal article" date="2019" name="Sci. Rep.">
        <title>A high-quality genome of Eragrostis curvula grass provides insights into Poaceae evolution and supports new strategies to enhance forage quality.</title>
        <authorList>
            <person name="Carballo J."/>
            <person name="Santos B.A.C.M."/>
            <person name="Zappacosta D."/>
            <person name="Garbus I."/>
            <person name="Selva J.P."/>
            <person name="Gallo C.A."/>
            <person name="Diaz A."/>
            <person name="Albertini E."/>
            <person name="Caccamo M."/>
            <person name="Echenique V."/>
        </authorList>
    </citation>
    <scope>NUCLEOTIDE SEQUENCE [LARGE SCALE GENOMIC DNA]</scope>
    <source>
        <strain evidence="3">cv. Victoria</strain>
        <tissue evidence="2">Leaf</tissue>
    </source>
</reference>
<dbReference type="EMBL" id="RWGY01000026">
    <property type="protein sequence ID" value="TVU21863.1"/>
    <property type="molecule type" value="Genomic_DNA"/>
</dbReference>
<protein>
    <submittedName>
        <fullName evidence="2">Uncharacterized protein</fullName>
    </submittedName>
</protein>
<feature type="non-terminal residue" evidence="2">
    <location>
        <position position="1"/>
    </location>
</feature>
<evidence type="ECO:0000256" key="1">
    <source>
        <dbReference type="SAM" id="MobiDB-lite"/>
    </source>
</evidence>